<dbReference type="WBParaSite" id="nRc.2.0.1.t46936-RA">
    <property type="protein sequence ID" value="nRc.2.0.1.t46936-RA"/>
    <property type="gene ID" value="nRc.2.0.1.g46936"/>
</dbReference>
<dbReference type="AlphaFoldDB" id="A0A915LB01"/>
<evidence type="ECO:0000313" key="1">
    <source>
        <dbReference type="Proteomes" id="UP000887565"/>
    </source>
</evidence>
<accession>A0A915LB01</accession>
<reference evidence="2" key="1">
    <citation type="submission" date="2022-11" db="UniProtKB">
        <authorList>
            <consortium name="WormBaseParasite"/>
        </authorList>
    </citation>
    <scope>IDENTIFICATION</scope>
</reference>
<sequence>MNNDVPTTSQAATNIINVIETKAKTRQKLATPPQTDLEVPETPEEDKIVDPANLPNQDPWPFTQQQIADTQKTDPMLDQTHQKVENQRRLVFSFWDISTLLRIFPGVQKRCYDKFGVYIFRVIIRLPSLLSHGTFFVIYKLLTLFDYTTFNCMVSTAYNSIRVLHNTVPEIINQLQESQFCGIKIISIDTKQISGYFRSTRDNATSPGLKGACL</sequence>
<dbReference type="Proteomes" id="UP000887565">
    <property type="component" value="Unplaced"/>
</dbReference>
<proteinExistence type="predicted"/>
<keyword evidence="1" id="KW-1185">Reference proteome</keyword>
<name>A0A915LB01_ROMCU</name>
<evidence type="ECO:0000313" key="2">
    <source>
        <dbReference type="WBParaSite" id="nRc.2.0.1.t46936-RA"/>
    </source>
</evidence>
<protein>
    <submittedName>
        <fullName evidence="2">Uncharacterized protein</fullName>
    </submittedName>
</protein>
<organism evidence="1 2">
    <name type="scientific">Romanomermis culicivorax</name>
    <name type="common">Nematode worm</name>
    <dbReference type="NCBI Taxonomy" id="13658"/>
    <lineage>
        <taxon>Eukaryota</taxon>
        <taxon>Metazoa</taxon>
        <taxon>Ecdysozoa</taxon>
        <taxon>Nematoda</taxon>
        <taxon>Enoplea</taxon>
        <taxon>Dorylaimia</taxon>
        <taxon>Mermithida</taxon>
        <taxon>Mermithoidea</taxon>
        <taxon>Mermithidae</taxon>
        <taxon>Romanomermis</taxon>
    </lineage>
</organism>